<dbReference type="AlphaFoldDB" id="A0A8H4SPV5"/>
<dbReference type="Pfam" id="PF12051">
    <property type="entry name" value="DUF3533"/>
    <property type="match status" value="1"/>
</dbReference>
<feature type="transmembrane region" description="Helical" evidence="2">
    <location>
        <begin position="296"/>
        <end position="314"/>
    </location>
</feature>
<keyword evidence="2" id="KW-0812">Transmembrane</keyword>
<dbReference type="InterPro" id="IPR053001">
    <property type="entry name" value="MNNG_permease-like"/>
</dbReference>
<evidence type="ECO:0000259" key="3">
    <source>
        <dbReference type="Pfam" id="PF12051"/>
    </source>
</evidence>
<keyword evidence="2" id="KW-1133">Transmembrane helix</keyword>
<accession>A0A8H4SPV5</accession>
<name>A0A8H4SPV5_9HYPO</name>
<organism evidence="4 5">
    <name type="scientific">Fusarium sarcochroum</name>
    <dbReference type="NCBI Taxonomy" id="1208366"/>
    <lineage>
        <taxon>Eukaryota</taxon>
        <taxon>Fungi</taxon>
        <taxon>Dikarya</taxon>
        <taxon>Ascomycota</taxon>
        <taxon>Pezizomycotina</taxon>
        <taxon>Sordariomycetes</taxon>
        <taxon>Hypocreomycetidae</taxon>
        <taxon>Hypocreales</taxon>
        <taxon>Nectriaceae</taxon>
        <taxon>Fusarium</taxon>
        <taxon>Fusarium lateritium species complex</taxon>
    </lineage>
</organism>
<dbReference type="GO" id="GO:0016020">
    <property type="term" value="C:membrane"/>
    <property type="evidence" value="ECO:0007669"/>
    <property type="project" value="TreeGrafter"/>
</dbReference>
<feature type="transmembrane region" description="Helical" evidence="2">
    <location>
        <begin position="232"/>
        <end position="252"/>
    </location>
</feature>
<dbReference type="InterPro" id="IPR022703">
    <property type="entry name" value="DUF3533"/>
</dbReference>
<protein>
    <recommendedName>
        <fullName evidence="3">DUF3533 domain-containing protein</fullName>
    </recommendedName>
</protein>
<feature type="domain" description="DUF3533" evidence="3">
    <location>
        <begin position="32"/>
        <end position="395"/>
    </location>
</feature>
<feature type="transmembrane region" description="Helical" evidence="2">
    <location>
        <begin position="384"/>
        <end position="402"/>
    </location>
</feature>
<gene>
    <name evidence="4" type="ORF">FSARC_14952</name>
</gene>
<dbReference type="PANTHER" id="PTHR34814:SF2">
    <property type="entry name" value="DUF3533 DOMAIN-CONTAINING PROTEIN"/>
    <property type="match status" value="1"/>
</dbReference>
<dbReference type="Proteomes" id="UP000622797">
    <property type="component" value="Unassembled WGS sequence"/>
</dbReference>
<proteinExistence type="predicted"/>
<feature type="transmembrane region" description="Helical" evidence="2">
    <location>
        <begin position="326"/>
        <end position="346"/>
    </location>
</feature>
<dbReference type="OrthoDB" id="2140105at2759"/>
<reference evidence="4" key="1">
    <citation type="journal article" date="2020" name="BMC Genomics">
        <title>Correction to: Identification and distribution of gene clusters required for synthesis of sphingolipid metabolism inhibitors in diverse species of the filamentous fungus Fusarium.</title>
        <authorList>
            <person name="Kim H.S."/>
            <person name="Lohmar J.M."/>
            <person name="Busman M."/>
            <person name="Brown D.W."/>
            <person name="Naumann T.A."/>
            <person name="Divon H.H."/>
            <person name="Lysoe E."/>
            <person name="Uhlig S."/>
            <person name="Proctor R.H."/>
        </authorList>
    </citation>
    <scope>NUCLEOTIDE SEQUENCE</scope>
    <source>
        <strain evidence="4">NRRL 20472</strain>
    </source>
</reference>
<evidence type="ECO:0000256" key="2">
    <source>
        <dbReference type="SAM" id="Phobius"/>
    </source>
</evidence>
<comment type="caution">
    <text evidence="4">The sequence shown here is derived from an EMBL/GenBank/DDBJ whole genome shotgun (WGS) entry which is preliminary data.</text>
</comment>
<keyword evidence="2" id="KW-0472">Membrane</keyword>
<evidence type="ECO:0000256" key="1">
    <source>
        <dbReference type="SAM" id="MobiDB-lite"/>
    </source>
</evidence>
<sequence>MLPPRSPNRHPVRSSYWTQRWPGFIVPVAKSGLLLQLLFLANMSYLYGALFQSSDRVHALSVLAVDYDGGEIGQALRLAYNSTQASNFPTLEFHTPSEFPNPDHLETAVCRGGYWAAIYAHQGATERLFQAIDGTNTSVYDPGDAISYMYNGIVYPVVAASMIDANLRALVTIATQTFYTIAPEVRAAVNLSDPTIANVFLNPIQASTSITAPTNQGTRVLFNTVSMVMPQLMQFFFIMGLNAVFTFSGVFATMSKRDIFLIRLFLNKVFGLASGLAMAGYIWAFRESWEVSTGQFFQTWMCLWLFMDINFQVVDTFIEVLIPMRYWAYFFLSWIIINVTSTVWPFELSSSFYRLGYALPAHNIWTLLMTIWSRGCRNQNKVALPVLLAWWVIGHITSAWSARKRCLLNETVEQSGSIRQEESPASTGEESLEAHHK</sequence>
<keyword evidence="5" id="KW-1185">Reference proteome</keyword>
<feature type="transmembrane region" description="Helical" evidence="2">
    <location>
        <begin position="264"/>
        <end position="284"/>
    </location>
</feature>
<feature type="compositionally biased region" description="Polar residues" evidence="1">
    <location>
        <begin position="417"/>
        <end position="429"/>
    </location>
</feature>
<reference evidence="4" key="2">
    <citation type="submission" date="2020-05" db="EMBL/GenBank/DDBJ databases">
        <authorList>
            <person name="Kim H.-S."/>
            <person name="Proctor R.H."/>
            <person name="Brown D.W."/>
        </authorList>
    </citation>
    <scope>NUCLEOTIDE SEQUENCE</scope>
    <source>
        <strain evidence="4">NRRL 20472</strain>
    </source>
</reference>
<evidence type="ECO:0000313" key="5">
    <source>
        <dbReference type="Proteomes" id="UP000622797"/>
    </source>
</evidence>
<feature type="region of interest" description="Disordered" evidence="1">
    <location>
        <begin position="417"/>
        <end position="437"/>
    </location>
</feature>
<dbReference type="EMBL" id="JABEXW010001582">
    <property type="protein sequence ID" value="KAF4943304.1"/>
    <property type="molecule type" value="Genomic_DNA"/>
</dbReference>
<evidence type="ECO:0000313" key="4">
    <source>
        <dbReference type="EMBL" id="KAF4943304.1"/>
    </source>
</evidence>
<dbReference type="PANTHER" id="PTHR34814">
    <property type="entry name" value="NITROSOGUANIDINE RESISTANCE PROTEIN SNG1"/>
    <property type="match status" value="1"/>
</dbReference>